<evidence type="ECO:0000313" key="3">
    <source>
        <dbReference type="Proteomes" id="UP000030653"/>
    </source>
</evidence>
<evidence type="ECO:0000313" key="2">
    <source>
        <dbReference type="EMBL" id="EJT98029.1"/>
    </source>
</evidence>
<dbReference type="AlphaFoldDB" id="M5FS89"/>
<evidence type="ECO:0000256" key="1">
    <source>
        <dbReference type="SAM" id="MobiDB-lite"/>
    </source>
</evidence>
<dbReference type="EMBL" id="JH795874">
    <property type="protein sequence ID" value="EJT98029.1"/>
    <property type="molecule type" value="Genomic_DNA"/>
</dbReference>
<proteinExistence type="predicted"/>
<feature type="compositionally biased region" description="Basic residues" evidence="1">
    <location>
        <begin position="68"/>
        <end position="89"/>
    </location>
</feature>
<dbReference type="GeneID" id="63688806"/>
<gene>
    <name evidence="2" type="ORF">DACRYDRAFT_24579</name>
</gene>
<organism evidence="2 3">
    <name type="scientific">Dacryopinax primogenitus (strain DJM 731)</name>
    <name type="common">Brown rot fungus</name>
    <dbReference type="NCBI Taxonomy" id="1858805"/>
    <lineage>
        <taxon>Eukaryota</taxon>
        <taxon>Fungi</taxon>
        <taxon>Dikarya</taxon>
        <taxon>Basidiomycota</taxon>
        <taxon>Agaricomycotina</taxon>
        <taxon>Dacrymycetes</taxon>
        <taxon>Dacrymycetales</taxon>
        <taxon>Dacrymycetaceae</taxon>
        <taxon>Dacryopinax</taxon>
    </lineage>
</organism>
<dbReference type="Proteomes" id="UP000030653">
    <property type="component" value="Unassembled WGS sequence"/>
</dbReference>
<keyword evidence="3" id="KW-1185">Reference proteome</keyword>
<protein>
    <submittedName>
        <fullName evidence="2">Uncharacterized protein</fullName>
    </submittedName>
</protein>
<name>M5FS89_DACPD</name>
<dbReference type="RefSeq" id="XP_040624927.1">
    <property type="nucleotide sequence ID" value="XM_040773744.1"/>
</dbReference>
<feature type="region of interest" description="Disordered" evidence="1">
    <location>
        <begin position="52"/>
        <end position="89"/>
    </location>
</feature>
<dbReference type="HOGENOM" id="CLU_2460712_0_0_1"/>
<accession>M5FS89</accession>
<feature type="non-terminal residue" evidence="2">
    <location>
        <position position="1"/>
    </location>
</feature>
<reference evidence="2 3" key="1">
    <citation type="journal article" date="2012" name="Science">
        <title>The Paleozoic origin of enzymatic lignin decomposition reconstructed from 31 fungal genomes.</title>
        <authorList>
            <person name="Floudas D."/>
            <person name="Binder M."/>
            <person name="Riley R."/>
            <person name="Barry K."/>
            <person name="Blanchette R.A."/>
            <person name="Henrissat B."/>
            <person name="Martinez A.T."/>
            <person name="Otillar R."/>
            <person name="Spatafora J.W."/>
            <person name="Yadav J.S."/>
            <person name="Aerts A."/>
            <person name="Benoit I."/>
            <person name="Boyd A."/>
            <person name="Carlson A."/>
            <person name="Copeland A."/>
            <person name="Coutinho P.M."/>
            <person name="de Vries R.P."/>
            <person name="Ferreira P."/>
            <person name="Findley K."/>
            <person name="Foster B."/>
            <person name="Gaskell J."/>
            <person name="Glotzer D."/>
            <person name="Gorecki P."/>
            <person name="Heitman J."/>
            <person name="Hesse C."/>
            <person name="Hori C."/>
            <person name="Igarashi K."/>
            <person name="Jurgens J.A."/>
            <person name="Kallen N."/>
            <person name="Kersten P."/>
            <person name="Kohler A."/>
            <person name="Kuees U."/>
            <person name="Kumar T.K.A."/>
            <person name="Kuo A."/>
            <person name="LaButti K."/>
            <person name="Larrondo L.F."/>
            <person name="Lindquist E."/>
            <person name="Ling A."/>
            <person name="Lombard V."/>
            <person name="Lucas S."/>
            <person name="Lundell T."/>
            <person name="Martin R."/>
            <person name="McLaughlin D.J."/>
            <person name="Morgenstern I."/>
            <person name="Morin E."/>
            <person name="Murat C."/>
            <person name="Nagy L.G."/>
            <person name="Nolan M."/>
            <person name="Ohm R.A."/>
            <person name="Patyshakuliyeva A."/>
            <person name="Rokas A."/>
            <person name="Ruiz-Duenas F.J."/>
            <person name="Sabat G."/>
            <person name="Salamov A."/>
            <person name="Samejima M."/>
            <person name="Schmutz J."/>
            <person name="Slot J.C."/>
            <person name="St John F."/>
            <person name="Stenlid J."/>
            <person name="Sun H."/>
            <person name="Sun S."/>
            <person name="Syed K."/>
            <person name="Tsang A."/>
            <person name="Wiebenga A."/>
            <person name="Young D."/>
            <person name="Pisabarro A."/>
            <person name="Eastwood D.C."/>
            <person name="Martin F."/>
            <person name="Cullen D."/>
            <person name="Grigoriev I.V."/>
            <person name="Hibbett D.S."/>
        </authorList>
    </citation>
    <scope>NUCLEOTIDE SEQUENCE [LARGE SCALE GENOMIC DNA]</scope>
    <source>
        <strain evidence="2 3">DJM-731 SS1</strain>
    </source>
</reference>
<sequence>PSGSNLPASSSSLSHPLPTLPTSPLSLSRLTSTHHLTLSSLIRAKDSLTRVRAGSARREWVRSSTVRGARRAKVGPRRKRVRARGQREV</sequence>
<feature type="region of interest" description="Disordered" evidence="1">
    <location>
        <begin position="1"/>
        <end position="27"/>
    </location>
</feature>